<gene>
    <name evidence="3" type="ORF">FHX49_001147</name>
</gene>
<evidence type="ECO:0000313" key="3">
    <source>
        <dbReference type="EMBL" id="MBB2975581.1"/>
    </source>
</evidence>
<dbReference type="EMBL" id="JACHWQ010000002">
    <property type="protein sequence ID" value="MBB2975581.1"/>
    <property type="molecule type" value="Genomic_DNA"/>
</dbReference>
<dbReference type="GO" id="GO:0046872">
    <property type="term" value="F:metal ion binding"/>
    <property type="evidence" value="ECO:0007669"/>
    <property type="project" value="UniProtKB-KW"/>
</dbReference>
<dbReference type="RefSeq" id="WP_165139466.1">
    <property type="nucleotide sequence ID" value="NZ_CP049255.1"/>
</dbReference>
<dbReference type="CDD" id="cd00371">
    <property type="entry name" value="HMA"/>
    <property type="match status" value="1"/>
</dbReference>
<dbReference type="InterPro" id="IPR006121">
    <property type="entry name" value="HMA_dom"/>
</dbReference>
<protein>
    <submittedName>
        <fullName evidence="3">Copper chaperone CopZ</fullName>
    </submittedName>
</protein>
<dbReference type="InterPro" id="IPR017969">
    <property type="entry name" value="Heavy-metal-associated_CS"/>
</dbReference>
<sequence>MSTITVPVQGMTCGHCVSSVTEELSEIDGVTAVAVDLNPGGTSHVTISAASELDDATIDQAVTEAGYVIAKA</sequence>
<dbReference type="PROSITE" id="PS50846">
    <property type="entry name" value="HMA_2"/>
    <property type="match status" value="1"/>
</dbReference>
<accession>A0A7W4YND8</accession>
<proteinExistence type="predicted"/>
<keyword evidence="1" id="KW-0479">Metal-binding</keyword>
<dbReference type="InterPro" id="IPR036163">
    <property type="entry name" value="HMA_dom_sf"/>
</dbReference>
<reference evidence="3 4" key="1">
    <citation type="submission" date="2020-08" db="EMBL/GenBank/DDBJ databases">
        <title>Sequencing the genomes of 1000 actinobacteria strains.</title>
        <authorList>
            <person name="Klenk H.-P."/>
        </authorList>
    </citation>
    <scope>NUCLEOTIDE SEQUENCE [LARGE SCALE GENOMIC DNA]</scope>
    <source>
        <strain evidence="3 4">DSM 27099</strain>
    </source>
</reference>
<dbReference type="Proteomes" id="UP000529310">
    <property type="component" value="Unassembled WGS sequence"/>
</dbReference>
<dbReference type="SUPFAM" id="SSF55008">
    <property type="entry name" value="HMA, heavy metal-associated domain"/>
    <property type="match status" value="1"/>
</dbReference>
<feature type="domain" description="HMA" evidence="2">
    <location>
        <begin position="2"/>
        <end position="70"/>
    </location>
</feature>
<comment type="caution">
    <text evidence="3">The sequence shown here is derived from an EMBL/GenBank/DDBJ whole genome shotgun (WGS) entry which is preliminary data.</text>
</comment>
<dbReference type="AlphaFoldDB" id="A0A7W4YND8"/>
<keyword evidence="4" id="KW-1185">Reference proteome</keyword>
<dbReference type="PROSITE" id="PS01047">
    <property type="entry name" value="HMA_1"/>
    <property type="match status" value="1"/>
</dbReference>
<evidence type="ECO:0000256" key="1">
    <source>
        <dbReference type="ARBA" id="ARBA00022723"/>
    </source>
</evidence>
<evidence type="ECO:0000313" key="4">
    <source>
        <dbReference type="Proteomes" id="UP000529310"/>
    </source>
</evidence>
<name>A0A7W4YND8_9MICO</name>
<dbReference type="Pfam" id="PF00403">
    <property type="entry name" value="HMA"/>
    <property type="match status" value="1"/>
</dbReference>
<evidence type="ECO:0000259" key="2">
    <source>
        <dbReference type="PROSITE" id="PS50846"/>
    </source>
</evidence>
<organism evidence="3 4">
    <name type="scientific">Microbacterium endophyticum</name>
    <dbReference type="NCBI Taxonomy" id="1526412"/>
    <lineage>
        <taxon>Bacteria</taxon>
        <taxon>Bacillati</taxon>
        <taxon>Actinomycetota</taxon>
        <taxon>Actinomycetes</taxon>
        <taxon>Micrococcales</taxon>
        <taxon>Microbacteriaceae</taxon>
        <taxon>Microbacterium</taxon>
    </lineage>
</organism>
<dbReference type="Gene3D" id="3.30.70.100">
    <property type="match status" value="1"/>
</dbReference>